<keyword evidence="2" id="KW-0732">Signal</keyword>
<dbReference type="EMBL" id="CAVLEF010000144">
    <property type="protein sequence ID" value="CAK1552485.1"/>
    <property type="molecule type" value="Genomic_DNA"/>
</dbReference>
<organism evidence="3 4">
    <name type="scientific">Leptosia nina</name>
    <dbReference type="NCBI Taxonomy" id="320188"/>
    <lineage>
        <taxon>Eukaryota</taxon>
        <taxon>Metazoa</taxon>
        <taxon>Ecdysozoa</taxon>
        <taxon>Arthropoda</taxon>
        <taxon>Hexapoda</taxon>
        <taxon>Insecta</taxon>
        <taxon>Pterygota</taxon>
        <taxon>Neoptera</taxon>
        <taxon>Endopterygota</taxon>
        <taxon>Lepidoptera</taxon>
        <taxon>Glossata</taxon>
        <taxon>Ditrysia</taxon>
        <taxon>Papilionoidea</taxon>
        <taxon>Pieridae</taxon>
        <taxon>Pierinae</taxon>
        <taxon>Leptosia</taxon>
    </lineage>
</organism>
<feature type="region of interest" description="Disordered" evidence="1">
    <location>
        <begin position="66"/>
        <end position="87"/>
    </location>
</feature>
<feature type="compositionally biased region" description="Polar residues" evidence="1">
    <location>
        <begin position="237"/>
        <end position="251"/>
    </location>
</feature>
<evidence type="ECO:0000256" key="1">
    <source>
        <dbReference type="SAM" id="MobiDB-lite"/>
    </source>
</evidence>
<feature type="signal peptide" evidence="2">
    <location>
        <begin position="1"/>
        <end position="17"/>
    </location>
</feature>
<evidence type="ECO:0000313" key="4">
    <source>
        <dbReference type="Proteomes" id="UP001497472"/>
    </source>
</evidence>
<feature type="compositionally biased region" description="Basic and acidic residues" evidence="1">
    <location>
        <begin position="226"/>
        <end position="235"/>
    </location>
</feature>
<reference evidence="3 4" key="1">
    <citation type="submission" date="2023-11" db="EMBL/GenBank/DDBJ databases">
        <authorList>
            <person name="Okamura Y."/>
        </authorList>
    </citation>
    <scope>NUCLEOTIDE SEQUENCE [LARGE SCALE GENOMIC DNA]</scope>
</reference>
<accession>A0AAV1JVR3</accession>
<feature type="chain" id="PRO_5043348275" evidence="2">
    <location>
        <begin position="18"/>
        <end position="251"/>
    </location>
</feature>
<protein>
    <submittedName>
        <fullName evidence="3">Uncharacterized protein</fullName>
    </submittedName>
</protein>
<dbReference type="Proteomes" id="UP001497472">
    <property type="component" value="Unassembled WGS sequence"/>
</dbReference>
<sequence>MPATLYLIAVISAAVSAAPPVPPGYYAPAQMQHLNTYYIGPPRISPLLQPAARKARLETLDPDSEVELLPGADQPQQPPQQTPVAPNIPGLIPGQRVYIVHMPVPGIRPGTVGGYQPVYIVAAAPQGNSAYPGYQNPVLLDASGQVLAQVPTYQRPVYQGNPNILLGASPLQRPFDFAYQSHGYQPVPAVGPPMGLNQFIAFPGQPQALAPQPSGPQSNLAPKLGQTRDETKEDYDPQTNAQASPQQRPKL</sequence>
<dbReference type="AlphaFoldDB" id="A0AAV1JVR3"/>
<comment type="caution">
    <text evidence="3">The sequence shown here is derived from an EMBL/GenBank/DDBJ whole genome shotgun (WGS) entry which is preliminary data.</text>
</comment>
<evidence type="ECO:0000313" key="3">
    <source>
        <dbReference type="EMBL" id="CAK1552485.1"/>
    </source>
</evidence>
<gene>
    <name evidence="3" type="ORF">LNINA_LOCUS11526</name>
</gene>
<evidence type="ECO:0000256" key="2">
    <source>
        <dbReference type="SAM" id="SignalP"/>
    </source>
</evidence>
<keyword evidence="4" id="KW-1185">Reference proteome</keyword>
<feature type="region of interest" description="Disordered" evidence="1">
    <location>
        <begin position="205"/>
        <end position="251"/>
    </location>
</feature>
<proteinExistence type="predicted"/>
<name>A0AAV1JVR3_9NEOP</name>